<reference evidence="2" key="1">
    <citation type="journal article" date="2019" name="Int. J. Syst. Evol. Microbiol.">
        <title>The Global Catalogue of Microorganisms (GCM) 10K type strain sequencing project: providing services to taxonomists for standard genome sequencing and annotation.</title>
        <authorList>
            <consortium name="The Broad Institute Genomics Platform"/>
            <consortium name="The Broad Institute Genome Sequencing Center for Infectious Disease"/>
            <person name="Wu L."/>
            <person name="Ma J."/>
        </authorList>
    </citation>
    <scope>NUCLEOTIDE SEQUENCE [LARGE SCALE GENOMIC DNA]</scope>
    <source>
        <strain evidence="2">CGMCC 4.7144</strain>
    </source>
</reference>
<dbReference type="EMBL" id="JBHSQS010000003">
    <property type="protein sequence ID" value="MFC5923028.1"/>
    <property type="molecule type" value="Genomic_DNA"/>
</dbReference>
<name>A0ABW1H269_9ACTN</name>
<dbReference type="RefSeq" id="WP_377506955.1">
    <property type="nucleotide sequence ID" value="NZ_JBHSQS010000003.1"/>
</dbReference>
<dbReference type="Proteomes" id="UP001596226">
    <property type="component" value="Unassembled WGS sequence"/>
</dbReference>
<keyword evidence="2" id="KW-1185">Reference proteome</keyword>
<gene>
    <name evidence="1" type="ORF">ACFQGL_06690</name>
</gene>
<accession>A0ABW1H269</accession>
<protein>
    <submittedName>
        <fullName evidence="1">Uncharacterized protein</fullName>
    </submittedName>
</protein>
<proteinExistence type="predicted"/>
<organism evidence="1 2">
    <name type="scientific">Micromonospora vulcania</name>
    <dbReference type="NCBI Taxonomy" id="1441873"/>
    <lineage>
        <taxon>Bacteria</taxon>
        <taxon>Bacillati</taxon>
        <taxon>Actinomycetota</taxon>
        <taxon>Actinomycetes</taxon>
        <taxon>Micromonosporales</taxon>
        <taxon>Micromonosporaceae</taxon>
        <taxon>Micromonospora</taxon>
    </lineage>
</organism>
<evidence type="ECO:0000313" key="2">
    <source>
        <dbReference type="Proteomes" id="UP001596226"/>
    </source>
</evidence>
<sequence length="40" mass="4676">MRRSRRDRDEHDVDLRRAEVGLPTLASYLAEMTRICAQST</sequence>
<evidence type="ECO:0000313" key="1">
    <source>
        <dbReference type="EMBL" id="MFC5923028.1"/>
    </source>
</evidence>
<comment type="caution">
    <text evidence="1">The sequence shown here is derived from an EMBL/GenBank/DDBJ whole genome shotgun (WGS) entry which is preliminary data.</text>
</comment>